<gene>
    <name evidence="4" type="ORF">RCOM_1505080</name>
</gene>
<dbReference type="InterPro" id="IPR023213">
    <property type="entry name" value="CAT-like_dom_sf"/>
</dbReference>
<dbReference type="eggNOG" id="ENOG502QS3E">
    <property type="taxonomic scope" value="Eukaryota"/>
</dbReference>
<evidence type="ECO:0000313" key="5">
    <source>
        <dbReference type="Proteomes" id="UP000008311"/>
    </source>
</evidence>
<keyword evidence="3 4" id="KW-0012">Acyltransferase</keyword>
<dbReference type="KEGG" id="rcu:8269184"/>
<dbReference type="Proteomes" id="UP000008311">
    <property type="component" value="Unassembled WGS sequence"/>
</dbReference>
<dbReference type="STRING" id="3988.B9RAB0"/>
<dbReference type="FunFam" id="3.30.559.10:FF:000008">
    <property type="entry name" value="Tryptamine hydroxycinnamoyl transferase"/>
    <property type="match status" value="1"/>
</dbReference>
<dbReference type="EC" id="2.3.1.144" evidence="4"/>
<dbReference type="InParanoid" id="B9RAB0"/>
<evidence type="ECO:0000256" key="2">
    <source>
        <dbReference type="ARBA" id="ARBA00022679"/>
    </source>
</evidence>
<evidence type="ECO:0000256" key="1">
    <source>
        <dbReference type="ARBA" id="ARBA00009861"/>
    </source>
</evidence>
<name>B9RAB0_RICCO</name>
<dbReference type="PANTHER" id="PTHR31642:SF310">
    <property type="entry name" value="FATTY ALCOHOL:CAFFEOYL-COA ACYLTRANSFERASE"/>
    <property type="match status" value="1"/>
</dbReference>
<accession>B9RAB0</accession>
<dbReference type="FunFam" id="3.30.559.10:FF:000015">
    <property type="entry name" value="Spermidine hydroxycinnamoyl transferase"/>
    <property type="match status" value="1"/>
</dbReference>
<dbReference type="InterPro" id="IPR050317">
    <property type="entry name" value="Plant_Fungal_Acyltransferase"/>
</dbReference>
<comment type="similarity">
    <text evidence="1">Belongs to the plant acyltransferase family.</text>
</comment>
<evidence type="ECO:0000256" key="3">
    <source>
        <dbReference type="ARBA" id="ARBA00023315"/>
    </source>
</evidence>
<proteinExistence type="inferred from homology"/>
<dbReference type="Gene3D" id="3.30.559.10">
    <property type="entry name" value="Chloramphenicol acetyltransferase-like domain"/>
    <property type="match status" value="2"/>
</dbReference>
<dbReference type="OrthoDB" id="671439at2759"/>
<dbReference type="EMBL" id="EQ973773">
    <property type="protein sequence ID" value="EEF51737.1"/>
    <property type="molecule type" value="Genomic_DNA"/>
</dbReference>
<dbReference type="Pfam" id="PF02458">
    <property type="entry name" value="Transferase"/>
    <property type="match status" value="1"/>
</dbReference>
<dbReference type="GO" id="GO:0047672">
    <property type="term" value="F:anthranilate N-benzoyltransferase activity"/>
    <property type="evidence" value="ECO:0007669"/>
    <property type="project" value="UniProtKB-EC"/>
</dbReference>
<dbReference type="PANTHER" id="PTHR31642">
    <property type="entry name" value="TRICHOTHECENE 3-O-ACETYLTRANSFERASE"/>
    <property type="match status" value="1"/>
</dbReference>
<dbReference type="GO" id="GO:0016747">
    <property type="term" value="F:acyltransferase activity, transferring groups other than amino-acyl groups"/>
    <property type="evidence" value="ECO:0000318"/>
    <property type="project" value="GO_Central"/>
</dbReference>
<protein>
    <submittedName>
        <fullName evidence="4">Taxadien-5-alpha-ol O-acetyltransferase, putative</fullName>
        <ecNumber evidence="4">2.3.1.144</ecNumber>
    </submittedName>
</protein>
<keyword evidence="2 4" id="KW-0808">Transferase</keyword>
<organism evidence="4 5">
    <name type="scientific">Ricinus communis</name>
    <name type="common">Castor bean</name>
    <dbReference type="NCBI Taxonomy" id="3988"/>
    <lineage>
        <taxon>Eukaryota</taxon>
        <taxon>Viridiplantae</taxon>
        <taxon>Streptophyta</taxon>
        <taxon>Embryophyta</taxon>
        <taxon>Tracheophyta</taxon>
        <taxon>Spermatophyta</taxon>
        <taxon>Magnoliopsida</taxon>
        <taxon>eudicotyledons</taxon>
        <taxon>Gunneridae</taxon>
        <taxon>Pentapetalae</taxon>
        <taxon>rosids</taxon>
        <taxon>fabids</taxon>
        <taxon>Malpighiales</taxon>
        <taxon>Euphorbiaceae</taxon>
        <taxon>Acalyphoideae</taxon>
        <taxon>Acalypheae</taxon>
        <taxon>Ricinus</taxon>
    </lineage>
</organism>
<evidence type="ECO:0000313" key="4">
    <source>
        <dbReference type="EMBL" id="EEF51737.1"/>
    </source>
</evidence>
<sequence length="432" mass="47749">MADVSNSSFQLSVKQNEPTLIPPAEETEKGLYFLSNLDQNIAVVVRTIYCFKSDVKGNEDAMEVIKNALSKVLVHYYPLAGRLTISSEGKLIVDCTGQGAVLVEAEANCVITDIGDTTKPDPVTLGKLVYNIPGAQNILQIPPLVAQVTRFKCGGFVLGLCMNHCMFDGIGAMEFVNSWGETARGVPLKVPPFADRNILKARNPPKIEFPHQEFAEIEDISSASKLYEEEMLYRSFCFGPEKLEQLKRKATEDGVLPKCTTFEALSAFVWRARCQALKMLPDQQIKLLFAVDGRSRFVPPIPEGYFGNAIVLTNSLCQAGELLDNQLSFAVGLVQKAVNMVNDSYMRSAIDYFEVTRARPSLAATLLITTWSRLSFHTTDFGWGEPILSGPVALPEKEVILFLSHGKERKNINVLLGLPASAMKIFEELMNI</sequence>
<dbReference type="FunCoup" id="B9RAB0">
    <property type="interactions" value="12"/>
</dbReference>
<dbReference type="OMA" id="ANCNIED"/>
<keyword evidence="5" id="KW-1185">Reference proteome</keyword>
<dbReference type="AlphaFoldDB" id="B9RAB0"/>
<reference evidence="5" key="1">
    <citation type="journal article" date="2010" name="Nat. Biotechnol.">
        <title>Draft genome sequence of the oilseed species Ricinus communis.</title>
        <authorList>
            <person name="Chan A.P."/>
            <person name="Crabtree J."/>
            <person name="Zhao Q."/>
            <person name="Lorenzi H."/>
            <person name="Orvis J."/>
            <person name="Puiu D."/>
            <person name="Melake-Berhan A."/>
            <person name="Jones K.M."/>
            <person name="Redman J."/>
            <person name="Chen G."/>
            <person name="Cahoon E.B."/>
            <person name="Gedil M."/>
            <person name="Stanke M."/>
            <person name="Haas B.J."/>
            <person name="Wortman J.R."/>
            <person name="Fraser-Liggett C.M."/>
            <person name="Ravel J."/>
            <person name="Rabinowicz P.D."/>
        </authorList>
    </citation>
    <scope>NUCLEOTIDE SEQUENCE [LARGE SCALE GENOMIC DNA]</scope>
    <source>
        <strain evidence="5">cv. Hale</strain>
    </source>
</reference>